<dbReference type="InterPro" id="IPR019465">
    <property type="entry name" value="Cog5"/>
</dbReference>
<dbReference type="GO" id="GO:0017119">
    <property type="term" value="C:Golgi transport complex"/>
    <property type="evidence" value="ECO:0007669"/>
    <property type="project" value="InterPro"/>
</dbReference>
<proteinExistence type="predicted"/>
<keyword evidence="2" id="KW-1185">Reference proteome</keyword>
<evidence type="ECO:0000313" key="1">
    <source>
        <dbReference type="EMBL" id="KAI1711120.1"/>
    </source>
</evidence>
<dbReference type="PANTHER" id="PTHR13228">
    <property type="entry name" value="CONSERVED OLIGOMERIC GOLGI COMPLEX COMPONENT 5"/>
    <property type="match status" value="1"/>
</dbReference>
<name>A0AAD4N4J3_9BILA</name>
<comment type="caution">
    <text evidence="1">The sequence shown here is derived from an EMBL/GenBank/DDBJ whole genome shotgun (WGS) entry which is preliminary data.</text>
</comment>
<protein>
    <submittedName>
        <fullName evidence="1">Conserved oligomeric Golgi complex subunit 5</fullName>
    </submittedName>
</protein>
<dbReference type="EMBL" id="JAKKPZ010000023">
    <property type="protein sequence ID" value="KAI1711120.1"/>
    <property type="molecule type" value="Genomic_DNA"/>
</dbReference>
<dbReference type="Proteomes" id="UP001201812">
    <property type="component" value="Unassembled WGS sequence"/>
</dbReference>
<gene>
    <name evidence="1" type="ORF">DdX_10369</name>
</gene>
<accession>A0AAD4N4J3</accession>
<dbReference type="PANTHER" id="PTHR13228:SF3">
    <property type="entry name" value="CONSERVED OLIGOMERIC GOLGI COMPLEX SUBUNIT 5"/>
    <property type="match status" value="1"/>
</dbReference>
<evidence type="ECO:0000313" key="2">
    <source>
        <dbReference type="Proteomes" id="UP001201812"/>
    </source>
</evidence>
<organism evidence="1 2">
    <name type="scientific">Ditylenchus destructor</name>
    <dbReference type="NCBI Taxonomy" id="166010"/>
    <lineage>
        <taxon>Eukaryota</taxon>
        <taxon>Metazoa</taxon>
        <taxon>Ecdysozoa</taxon>
        <taxon>Nematoda</taxon>
        <taxon>Chromadorea</taxon>
        <taxon>Rhabditida</taxon>
        <taxon>Tylenchina</taxon>
        <taxon>Tylenchomorpha</taxon>
        <taxon>Sphaerularioidea</taxon>
        <taxon>Anguinidae</taxon>
        <taxon>Anguininae</taxon>
        <taxon>Ditylenchus</taxon>
    </lineage>
</organism>
<dbReference type="AlphaFoldDB" id="A0AAD4N4J3"/>
<dbReference type="GO" id="GO:0006891">
    <property type="term" value="P:intra-Golgi vesicle-mediated transport"/>
    <property type="evidence" value="ECO:0007669"/>
    <property type="project" value="InterPro"/>
</dbReference>
<reference evidence="1" key="1">
    <citation type="submission" date="2022-01" db="EMBL/GenBank/DDBJ databases">
        <title>Genome Sequence Resource for Two Populations of Ditylenchus destructor, the Migratory Endoparasitic Phytonematode.</title>
        <authorList>
            <person name="Zhang H."/>
            <person name="Lin R."/>
            <person name="Xie B."/>
        </authorList>
    </citation>
    <scope>NUCLEOTIDE SEQUENCE</scope>
    <source>
        <strain evidence="1">BazhouSP</strain>
    </source>
</reference>
<sequence length="670" mass="76287">MASTSRQLMERVEDYIWGRIEEEEYLNSVVADDHLDSEHLLAKVEGIQSKLNVQLRQGVEENCPRLLEQVSAIKLLDAKQSQFDEEMQSVSKRADQLAHMFRDFESQLCTDVLTIENLTKLNRLLSDGVRCDELVKSWHEEKHDIVRQAEIINELNTILKTNDKLKQVNWINERALFKLPELAAKTKQSVIEQLKSALKTLNCSSAATCLKALAQLLDSNAFQKELNAIMDEAIKDLDALFLQLSSQPNAEKGSRLLPQLGNRLHSLLEQFQLLGLENVQMFARHIGKVIVSRVPANAPYSMRLVQTVYKCLVTHNDSVSKPIRDALNPLKTSILSQSLSNLFKLVDEAFVQDEKKEVQSVNWDAELQKEMEGNIAKTLKYISVKVEQQLQLNDETLRLSGRVSRQQSANYQMLSIAHEFTKHWPSLSAPLVSIIEPSINALLDTMKSTVSLVLASMHDEKMQTRLGSSASSSFYMKELCDHLKVFRAHVSQIQPLVESLEALPNFLNFVIEQFLLHVSLIRPLMEESSVERICKDLEYLCRIGLQPFNCKSSKLLNSHSQIVDLLRRAPSKLDLNLDTTTYSNGQSSVPSWLYVHLWINASGEDIFLPHESAGWTMSEYIEWFNTSSETERLKFFRNLMASYNQSVIEKGATEYVVYYPFISTFLGDAA</sequence>